<gene>
    <name evidence="3" type="ORF">EHS25_009024</name>
</gene>
<keyword evidence="2" id="KW-1133">Transmembrane helix</keyword>
<reference evidence="3 4" key="1">
    <citation type="submission" date="2018-11" db="EMBL/GenBank/DDBJ databases">
        <title>Genome sequence of Saitozyma podzolica DSM 27192.</title>
        <authorList>
            <person name="Aliyu H."/>
            <person name="Gorte O."/>
            <person name="Ochsenreither K."/>
        </authorList>
    </citation>
    <scope>NUCLEOTIDE SEQUENCE [LARGE SCALE GENOMIC DNA]</scope>
    <source>
        <strain evidence="3 4">DSM 27192</strain>
    </source>
</reference>
<evidence type="ECO:0000313" key="4">
    <source>
        <dbReference type="Proteomes" id="UP000279259"/>
    </source>
</evidence>
<feature type="region of interest" description="Disordered" evidence="1">
    <location>
        <begin position="1"/>
        <end position="134"/>
    </location>
</feature>
<protein>
    <recommendedName>
        <fullName evidence="5">Peroxin-14</fullName>
    </recommendedName>
</protein>
<keyword evidence="4" id="KW-1185">Reference proteome</keyword>
<dbReference type="EMBL" id="RSCD01000007">
    <property type="protein sequence ID" value="RSH91655.1"/>
    <property type="molecule type" value="Genomic_DNA"/>
</dbReference>
<comment type="caution">
    <text evidence="3">The sequence shown here is derived from an EMBL/GenBank/DDBJ whole genome shotgun (WGS) entry which is preliminary data.</text>
</comment>
<dbReference type="AlphaFoldDB" id="A0A427YKN2"/>
<proteinExistence type="predicted"/>
<feature type="region of interest" description="Disordered" evidence="1">
    <location>
        <begin position="202"/>
        <end position="224"/>
    </location>
</feature>
<feature type="compositionally biased region" description="Low complexity" evidence="1">
    <location>
        <begin position="123"/>
        <end position="134"/>
    </location>
</feature>
<sequence>MSDDPPPAKGTTNPLFGATPAPDPDVDTDSSSPPAAETSQSSSPPPDGTGNPLFGATPGQDDQSDLEGAAGSVGVKESVKGRVEASSRERVRDLKEAREAALGTATPSSSRMTVSPPPPIPSRPSSAPTPSRASSLPAYLRKLGYLLSLLLGTSAAVAGVWSYFILPLLHASFSARRALVEQQRTRLEDVLARLRKMRGSSLYPAASTSGEETNEDSPSHTVHDVHDAHGQAKHVTFEELASTTSSDNGLETSASAPPTNILPKLQPLTASLHTLASTRTNTSTTRTSLLSTLESYTSHLHRQLWAPRPGHATFGGVGMNSLSANLAREGGGAVLGGGGTYEGSAPGIEARGEEWDAVRREIRAIKGMLLNRRNFTPSSTAS</sequence>
<feature type="transmembrane region" description="Helical" evidence="2">
    <location>
        <begin position="143"/>
        <end position="166"/>
    </location>
</feature>
<accession>A0A427YKN2</accession>
<feature type="region of interest" description="Disordered" evidence="1">
    <location>
        <begin position="241"/>
        <end position="263"/>
    </location>
</feature>
<dbReference type="STRING" id="1890683.A0A427YKN2"/>
<dbReference type="Proteomes" id="UP000279259">
    <property type="component" value="Unassembled WGS sequence"/>
</dbReference>
<evidence type="ECO:0000256" key="1">
    <source>
        <dbReference type="SAM" id="MobiDB-lite"/>
    </source>
</evidence>
<evidence type="ECO:0008006" key="5">
    <source>
        <dbReference type="Google" id="ProtNLM"/>
    </source>
</evidence>
<feature type="compositionally biased region" description="Basic and acidic residues" evidence="1">
    <location>
        <begin position="77"/>
        <end position="99"/>
    </location>
</feature>
<name>A0A427YKN2_9TREE</name>
<feature type="compositionally biased region" description="Polar residues" evidence="1">
    <location>
        <begin position="241"/>
        <end position="258"/>
    </location>
</feature>
<evidence type="ECO:0000313" key="3">
    <source>
        <dbReference type="EMBL" id="RSH91655.1"/>
    </source>
</evidence>
<dbReference type="OrthoDB" id="441517at2759"/>
<keyword evidence="2" id="KW-0812">Transmembrane</keyword>
<evidence type="ECO:0000256" key="2">
    <source>
        <dbReference type="SAM" id="Phobius"/>
    </source>
</evidence>
<organism evidence="3 4">
    <name type="scientific">Saitozyma podzolica</name>
    <dbReference type="NCBI Taxonomy" id="1890683"/>
    <lineage>
        <taxon>Eukaryota</taxon>
        <taxon>Fungi</taxon>
        <taxon>Dikarya</taxon>
        <taxon>Basidiomycota</taxon>
        <taxon>Agaricomycotina</taxon>
        <taxon>Tremellomycetes</taxon>
        <taxon>Tremellales</taxon>
        <taxon>Trimorphomycetaceae</taxon>
        <taxon>Saitozyma</taxon>
    </lineage>
</organism>
<keyword evidence="2" id="KW-0472">Membrane</keyword>